<dbReference type="OrthoDB" id="7999567at2"/>
<protein>
    <submittedName>
        <fullName evidence="1">Uncharacterized protein</fullName>
    </submittedName>
</protein>
<gene>
    <name evidence="1" type="ordered locus">MexAM1_META1p3961</name>
</gene>
<evidence type="ECO:0000313" key="2">
    <source>
        <dbReference type="Proteomes" id="UP000009081"/>
    </source>
</evidence>
<dbReference type="RefSeq" id="WP_015857157.1">
    <property type="nucleotide sequence ID" value="NC_012808.1"/>
</dbReference>
<sequence>MSAQRQISNLTFRSALQADRVQVPNGFLACREHVRVNVRIAKRSLTLSTGAYDRAAIMLAARSAADLHQRRYGSSRSEAMSVALKATWGLAQQARRSAAH</sequence>
<organism evidence="1 2">
    <name type="scientific">Methylorubrum extorquens (strain ATCC 14718 / DSM 1338 / JCM 2805 / NCIMB 9133 / AM1)</name>
    <name type="common">Methylobacterium extorquens</name>
    <dbReference type="NCBI Taxonomy" id="272630"/>
    <lineage>
        <taxon>Bacteria</taxon>
        <taxon>Pseudomonadati</taxon>
        <taxon>Pseudomonadota</taxon>
        <taxon>Alphaproteobacteria</taxon>
        <taxon>Hyphomicrobiales</taxon>
        <taxon>Methylobacteriaceae</taxon>
        <taxon>Methylorubrum</taxon>
    </lineage>
</organism>
<dbReference type="EMBL" id="CP001510">
    <property type="protein sequence ID" value="ACS41643.1"/>
    <property type="molecule type" value="Genomic_DNA"/>
</dbReference>
<dbReference type="KEGG" id="mea:Mex_1p3961"/>
<keyword evidence="2" id="KW-1185">Reference proteome</keyword>
<reference evidence="1 2" key="1">
    <citation type="journal article" date="2009" name="PLoS ONE">
        <title>Methylobacterium genome sequences: a reference blueprint to investigate microbial metabolism of C1 compounds from natural and industrial sources.</title>
        <authorList>
            <person name="Vuilleumier S."/>
            <person name="Chistoserdova L."/>
            <person name="Lee M.-C."/>
            <person name="Bringel F."/>
            <person name="Lajus A."/>
            <person name="Zhou Y."/>
            <person name="Gourion B."/>
            <person name="Barbe V."/>
            <person name="Chang J."/>
            <person name="Cruveiller S."/>
            <person name="Dossat C."/>
            <person name="Gillett W."/>
            <person name="Gruffaz C."/>
            <person name="Haugen E."/>
            <person name="Hourcade E."/>
            <person name="Levy R."/>
            <person name="Mangenot S."/>
            <person name="Muller E."/>
            <person name="Nadalig T."/>
            <person name="Pagni M."/>
            <person name="Penny C."/>
            <person name="Peyraud R."/>
            <person name="Robinson D.G."/>
            <person name="Roche D."/>
            <person name="Rouy Z."/>
            <person name="Saenampechek C."/>
            <person name="Salvignol G."/>
            <person name="Vallenet D."/>
            <person name="Wu Z."/>
            <person name="Marx C.J."/>
            <person name="Vorholt J.A."/>
            <person name="Olson M.V."/>
            <person name="Kaul R."/>
            <person name="Weissenbach J."/>
            <person name="Medigue C."/>
            <person name="Lidstrom M.E."/>
        </authorList>
    </citation>
    <scope>NUCLEOTIDE SEQUENCE [LARGE SCALE GENOMIC DNA]</scope>
    <source>
        <strain evidence="2">ATCC 14718 / DSM 1338 / JCM 2805 / NCIMB 9133 / AM1</strain>
    </source>
</reference>
<dbReference type="STRING" id="272630.MexAM1_META1p3961"/>
<dbReference type="HOGENOM" id="CLU_180726_0_0_5"/>
<name>C5B0Q6_METEA</name>
<dbReference type="Proteomes" id="UP000009081">
    <property type="component" value="Chromosome"/>
</dbReference>
<dbReference type="AlphaFoldDB" id="C5B0Q6"/>
<proteinExistence type="predicted"/>
<evidence type="ECO:0000313" key="1">
    <source>
        <dbReference type="EMBL" id="ACS41643.1"/>
    </source>
</evidence>
<accession>C5B0Q6</accession>